<gene>
    <name evidence="1" type="ORF">KIM322_14970</name>
</gene>
<dbReference type="Gene3D" id="3.40.50.1000">
    <property type="entry name" value="HAD superfamily/HAD-like"/>
    <property type="match status" value="1"/>
</dbReference>
<accession>A0ABM8BIU7</accession>
<dbReference type="GO" id="GO:0016787">
    <property type="term" value="F:hydrolase activity"/>
    <property type="evidence" value="ECO:0007669"/>
    <property type="project" value="UniProtKB-KW"/>
</dbReference>
<dbReference type="SFLD" id="SFLDS00003">
    <property type="entry name" value="Haloacid_Dehalogenase"/>
    <property type="match status" value="1"/>
</dbReference>
<dbReference type="PROSITE" id="PS01229">
    <property type="entry name" value="COF_2"/>
    <property type="match status" value="1"/>
</dbReference>
<name>A0ABM8BIU7_9LACO</name>
<protein>
    <submittedName>
        <fullName evidence="1">Hydrolase</fullName>
    </submittedName>
</protein>
<proteinExistence type="predicted"/>
<dbReference type="Gene3D" id="3.30.1240.10">
    <property type="match status" value="1"/>
</dbReference>
<evidence type="ECO:0000313" key="1">
    <source>
        <dbReference type="EMBL" id="BDR61236.1"/>
    </source>
</evidence>
<dbReference type="CDD" id="cd07516">
    <property type="entry name" value="HAD_Pase"/>
    <property type="match status" value="1"/>
</dbReference>
<dbReference type="InterPro" id="IPR036412">
    <property type="entry name" value="HAD-like_sf"/>
</dbReference>
<dbReference type="Pfam" id="PF08282">
    <property type="entry name" value="Hydrolase_3"/>
    <property type="match status" value="1"/>
</dbReference>
<dbReference type="PANTHER" id="PTHR10000:SF8">
    <property type="entry name" value="HAD SUPERFAMILY HYDROLASE-LIKE, TYPE 3"/>
    <property type="match status" value="1"/>
</dbReference>
<dbReference type="NCBIfam" id="TIGR01484">
    <property type="entry name" value="HAD-SF-IIB"/>
    <property type="match status" value="1"/>
</dbReference>
<dbReference type="NCBIfam" id="TIGR00099">
    <property type="entry name" value="Cof-subfamily"/>
    <property type="match status" value="1"/>
</dbReference>
<dbReference type="InterPro" id="IPR006379">
    <property type="entry name" value="HAD-SF_hydro_IIB"/>
</dbReference>
<organism evidence="1 2">
    <name type="scientific">Lactobacillus xylocopicola</name>
    <dbReference type="NCBI Taxonomy" id="2976676"/>
    <lineage>
        <taxon>Bacteria</taxon>
        <taxon>Bacillati</taxon>
        <taxon>Bacillota</taxon>
        <taxon>Bacilli</taxon>
        <taxon>Lactobacillales</taxon>
        <taxon>Lactobacillaceae</taxon>
        <taxon>Lactobacillus</taxon>
    </lineage>
</organism>
<dbReference type="EMBL" id="AP026803">
    <property type="protein sequence ID" value="BDR61236.1"/>
    <property type="molecule type" value="Genomic_DNA"/>
</dbReference>
<dbReference type="InterPro" id="IPR000150">
    <property type="entry name" value="Cof"/>
</dbReference>
<evidence type="ECO:0000313" key="2">
    <source>
        <dbReference type="Proteomes" id="UP001321741"/>
    </source>
</evidence>
<dbReference type="InterPro" id="IPR023214">
    <property type="entry name" value="HAD_sf"/>
</dbReference>
<dbReference type="SFLD" id="SFLDG01140">
    <property type="entry name" value="C2.B:_Phosphomannomutase_and_P"/>
    <property type="match status" value="1"/>
</dbReference>
<dbReference type="SUPFAM" id="SSF56784">
    <property type="entry name" value="HAD-like"/>
    <property type="match status" value="1"/>
</dbReference>
<keyword evidence="1" id="KW-0378">Hydrolase</keyword>
<reference evidence="1 2" key="1">
    <citation type="journal article" date="2023" name="Microbiol. Spectr.">
        <title>Symbiosis of Carpenter Bees with Uncharacterized Lactic Acid Bacteria Showing NAD Auxotrophy.</title>
        <authorList>
            <person name="Kawasaki S."/>
            <person name="Ozawa K."/>
            <person name="Mori T."/>
            <person name="Yamamoto A."/>
            <person name="Ito M."/>
            <person name="Ohkuma M."/>
            <person name="Sakamoto M."/>
            <person name="Matsutani M."/>
        </authorList>
    </citation>
    <scope>NUCLEOTIDE SEQUENCE [LARGE SCALE GENOMIC DNA]</scope>
    <source>
        <strain evidence="1 2">Kim32-2</strain>
    </source>
</reference>
<dbReference type="RefSeq" id="WP_317637455.1">
    <property type="nucleotide sequence ID" value="NZ_AP026803.1"/>
</dbReference>
<sequence length="263" mass="28699">MVKLLFSDIDGTLINSALTVTPRTRDAIRKQVVTGNIFVPVSARMPQAIMTVVGQIMQSCPMVAYNGALVLDELGQPLYSKSIASSQAASICAYLEQEEKEIVWNVYSGANWFYYPGNNIDRVLKEEIVQLKASPSSVAEVEQLPGVHKILLMGQAAALDVAKQNLAKLHPDLFLVKSAPTLLEIMVKKVNKGAGVRILAEELKVRMDDCWAFGDNYNDAAMLKAVGHPYLMGNAPAELKREFANITLDNNHDGIAAVLDAVD</sequence>
<dbReference type="Proteomes" id="UP001321741">
    <property type="component" value="Chromosome"/>
</dbReference>
<dbReference type="PANTHER" id="PTHR10000">
    <property type="entry name" value="PHOSPHOSERINE PHOSPHATASE"/>
    <property type="match status" value="1"/>
</dbReference>
<keyword evidence="2" id="KW-1185">Reference proteome</keyword>